<dbReference type="AlphaFoldDB" id="A0A382CQ01"/>
<dbReference type="EMBL" id="UINC01035458">
    <property type="protein sequence ID" value="SVB27892.1"/>
    <property type="molecule type" value="Genomic_DNA"/>
</dbReference>
<evidence type="ECO:0000313" key="7">
    <source>
        <dbReference type="EMBL" id="SVB27892.1"/>
    </source>
</evidence>
<feature type="non-terminal residue" evidence="7">
    <location>
        <position position="201"/>
    </location>
</feature>
<feature type="transmembrane region" description="Helical" evidence="6">
    <location>
        <begin position="41"/>
        <end position="63"/>
    </location>
</feature>
<dbReference type="InterPro" id="IPR005495">
    <property type="entry name" value="LptG/LptF_permease"/>
</dbReference>
<reference evidence="7" key="1">
    <citation type="submission" date="2018-05" db="EMBL/GenBank/DDBJ databases">
        <authorList>
            <person name="Lanie J.A."/>
            <person name="Ng W.-L."/>
            <person name="Kazmierczak K.M."/>
            <person name="Andrzejewski T.M."/>
            <person name="Davidsen T.M."/>
            <person name="Wayne K.J."/>
            <person name="Tettelin H."/>
            <person name="Glass J.I."/>
            <person name="Rusch D."/>
            <person name="Podicherti R."/>
            <person name="Tsui H.-C.T."/>
            <person name="Winkler M.E."/>
        </authorList>
    </citation>
    <scope>NUCLEOTIDE SEQUENCE</scope>
</reference>
<keyword evidence="5 6" id="KW-0472">Membrane</keyword>
<dbReference type="Pfam" id="PF03739">
    <property type="entry name" value="LptF_LptG"/>
    <property type="match status" value="1"/>
</dbReference>
<protein>
    <recommendedName>
        <fullName evidence="8">YjgP/YjgQ family permease</fullName>
    </recommendedName>
</protein>
<evidence type="ECO:0000256" key="1">
    <source>
        <dbReference type="ARBA" id="ARBA00004651"/>
    </source>
</evidence>
<evidence type="ECO:0000256" key="3">
    <source>
        <dbReference type="ARBA" id="ARBA00022692"/>
    </source>
</evidence>
<evidence type="ECO:0000256" key="2">
    <source>
        <dbReference type="ARBA" id="ARBA00022475"/>
    </source>
</evidence>
<feature type="transmembrane region" description="Helical" evidence="6">
    <location>
        <begin position="84"/>
        <end position="107"/>
    </location>
</feature>
<organism evidence="7">
    <name type="scientific">marine metagenome</name>
    <dbReference type="NCBI Taxonomy" id="408172"/>
    <lineage>
        <taxon>unclassified sequences</taxon>
        <taxon>metagenomes</taxon>
        <taxon>ecological metagenomes</taxon>
    </lineage>
</organism>
<gene>
    <name evidence="7" type="ORF">METZ01_LOCUS180746</name>
</gene>
<evidence type="ECO:0008006" key="8">
    <source>
        <dbReference type="Google" id="ProtNLM"/>
    </source>
</evidence>
<keyword evidence="2" id="KW-1003">Cell membrane</keyword>
<dbReference type="GO" id="GO:0043190">
    <property type="term" value="C:ATP-binding cassette (ABC) transporter complex"/>
    <property type="evidence" value="ECO:0007669"/>
    <property type="project" value="TreeGrafter"/>
</dbReference>
<sequence length="201" mass="23081">MAVSLMAFVGIFYVVDLIQQLEKFIDREVSALLIAEYYFYFMPYIIVLTIPVSMLLACLFTFGQLAKYGELAAMKASGLSLYRLIRPMVLSSVCVSLGIFAAGEWIVPEANQRRADINNNDVEKQFKTSRSIRNNVLYRGQDGRQYLLRLYNGLRQQATNVFIVEFREGSIVQTIHADEMQWNTGVWVLNRGTLRRFEPRG</sequence>
<keyword evidence="3 6" id="KW-0812">Transmembrane</keyword>
<dbReference type="PANTHER" id="PTHR33529">
    <property type="entry name" value="SLR0882 PROTEIN-RELATED"/>
    <property type="match status" value="1"/>
</dbReference>
<comment type="subcellular location">
    <subcellularLocation>
        <location evidence="1">Cell membrane</location>
        <topology evidence="1">Multi-pass membrane protein</topology>
    </subcellularLocation>
</comment>
<evidence type="ECO:0000256" key="4">
    <source>
        <dbReference type="ARBA" id="ARBA00022989"/>
    </source>
</evidence>
<accession>A0A382CQ01</accession>
<keyword evidence="4 6" id="KW-1133">Transmembrane helix</keyword>
<dbReference type="PANTHER" id="PTHR33529:SF8">
    <property type="entry name" value="PERMEASE, YJGP_YJGQ FAMILY"/>
    <property type="match status" value="1"/>
</dbReference>
<evidence type="ECO:0000256" key="6">
    <source>
        <dbReference type="SAM" id="Phobius"/>
    </source>
</evidence>
<proteinExistence type="predicted"/>
<evidence type="ECO:0000256" key="5">
    <source>
        <dbReference type="ARBA" id="ARBA00023136"/>
    </source>
</evidence>
<dbReference type="GO" id="GO:0015920">
    <property type="term" value="P:lipopolysaccharide transport"/>
    <property type="evidence" value="ECO:0007669"/>
    <property type="project" value="TreeGrafter"/>
</dbReference>
<name>A0A382CQ01_9ZZZZ</name>